<feature type="transmembrane region" description="Helical" evidence="2">
    <location>
        <begin position="35"/>
        <end position="59"/>
    </location>
</feature>
<dbReference type="Pfam" id="PF10688">
    <property type="entry name" value="Imp-YgjV"/>
    <property type="match status" value="1"/>
</dbReference>
<name>A0A2X3CVQ1_KLEPN</name>
<protein>
    <submittedName>
        <fullName evidence="3">Inner membrane protein ygjV</fullName>
    </submittedName>
</protein>
<evidence type="ECO:0000256" key="2">
    <source>
        <dbReference type="SAM" id="Phobius"/>
    </source>
</evidence>
<dbReference type="InterPro" id="IPR019629">
    <property type="entry name" value="Uncharacterised_HI1736/YgjV"/>
</dbReference>
<feature type="transmembrane region" description="Helical" evidence="2">
    <location>
        <begin position="135"/>
        <end position="157"/>
    </location>
</feature>
<organism evidence="3 4">
    <name type="scientific">Klebsiella pneumoniae</name>
    <dbReference type="NCBI Taxonomy" id="573"/>
    <lineage>
        <taxon>Bacteria</taxon>
        <taxon>Pseudomonadati</taxon>
        <taxon>Pseudomonadota</taxon>
        <taxon>Gammaproteobacteria</taxon>
        <taxon>Enterobacterales</taxon>
        <taxon>Enterobacteriaceae</taxon>
        <taxon>Klebsiella/Raoultella group</taxon>
        <taxon>Klebsiella</taxon>
        <taxon>Klebsiella pneumoniae complex</taxon>
    </lineage>
</organism>
<dbReference type="EMBL" id="UASN01000022">
    <property type="protein sequence ID" value="SQC16391.1"/>
    <property type="molecule type" value="Genomic_DNA"/>
</dbReference>
<evidence type="ECO:0000313" key="3">
    <source>
        <dbReference type="EMBL" id="SQC16391.1"/>
    </source>
</evidence>
<reference evidence="3 4" key="1">
    <citation type="submission" date="2018-06" db="EMBL/GenBank/DDBJ databases">
        <authorList>
            <consortium name="Pathogen Informatics"/>
            <person name="Doyle S."/>
        </authorList>
    </citation>
    <scope>NUCLEOTIDE SEQUENCE [LARGE SCALE GENOMIC DNA]</scope>
    <source>
        <strain evidence="3 4">NCTC9601</strain>
    </source>
</reference>
<keyword evidence="2" id="KW-0472">Membrane</keyword>
<feature type="transmembrane region" description="Helical" evidence="2">
    <location>
        <begin position="95"/>
        <end position="111"/>
    </location>
</feature>
<proteinExistence type="predicted"/>
<evidence type="ECO:0000256" key="1">
    <source>
        <dbReference type="SAM" id="MobiDB-lite"/>
    </source>
</evidence>
<keyword evidence="2" id="KW-0812">Transmembrane</keyword>
<accession>A0A2X3CVQ1</accession>
<sequence>MTAYWLAQGVGVIAFLIGITTFINRDERRFRLQLAVYSAIIGVHFFLMGAGPAGMSAGLNALRTVISLRTRSLWVMTVFILLTLILGLGKLQHAMELLPIIGTVASTWALFRCKGLTVRCVMWCSTACWVTHNLWLGSIGGTLIEGSFLIVNGLNIIRFRRMQKRGIDPFKVENAVQEESPSADSGGERRYPRRAFFASWSSSAMQAAAVNRASVEELSAVSQESCSTPIIKPTATTCIATSFGIPNILQASGISSSERPPRRRRRRRTAKRPRSAAAPSADPPEYSAYAPPPASAR</sequence>
<feature type="compositionally biased region" description="Low complexity" evidence="1">
    <location>
        <begin position="275"/>
        <end position="289"/>
    </location>
</feature>
<feature type="transmembrane region" description="Helical" evidence="2">
    <location>
        <begin position="71"/>
        <end position="88"/>
    </location>
</feature>
<feature type="compositionally biased region" description="Basic residues" evidence="1">
    <location>
        <begin position="261"/>
        <end position="274"/>
    </location>
</feature>
<feature type="region of interest" description="Disordered" evidence="1">
    <location>
        <begin position="251"/>
        <end position="297"/>
    </location>
</feature>
<evidence type="ECO:0000313" key="4">
    <source>
        <dbReference type="Proteomes" id="UP000251123"/>
    </source>
</evidence>
<keyword evidence="2" id="KW-1133">Transmembrane helix</keyword>
<feature type="transmembrane region" description="Helical" evidence="2">
    <location>
        <begin position="6"/>
        <end position="23"/>
    </location>
</feature>
<dbReference type="AlphaFoldDB" id="A0A2X3CVQ1"/>
<dbReference type="Proteomes" id="UP000251123">
    <property type="component" value="Unassembled WGS sequence"/>
</dbReference>
<gene>
    <name evidence="3" type="primary">ygjV</name>
    <name evidence="3" type="ORF">NCTC9601_04063</name>
</gene>